<proteinExistence type="predicted"/>
<evidence type="ECO:0000313" key="2">
    <source>
        <dbReference type="Proteomes" id="UP000297195"/>
    </source>
</evidence>
<dbReference type="Proteomes" id="UP000297195">
    <property type="component" value="Segment"/>
</dbReference>
<name>A0A4D6DYW8_9CAUD</name>
<dbReference type="EMBL" id="MK689364">
    <property type="protein sequence ID" value="QBZ70849.1"/>
    <property type="molecule type" value="Genomic_DNA"/>
</dbReference>
<protein>
    <submittedName>
        <fullName evidence="1">Uncharacterized protein</fullName>
    </submittedName>
</protein>
<organism evidence="1 2">
    <name type="scientific">Edwardsiella phage pEt-SU</name>
    <dbReference type="NCBI Taxonomy" id="2562142"/>
    <lineage>
        <taxon>Viruses</taxon>
        <taxon>Duplodnaviria</taxon>
        <taxon>Heunggongvirae</taxon>
        <taxon>Uroviricota</taxon>
        <taxon>Caudoviricetes</taxon>
        <taxon>Chimalliviridae</taxon>
        <taxon>Petsuvirus</taxon>
        <taxon>Petsuvirus pEtSU</taxon>
    </lineage>
</organism>
<accession>A0A4D6DYW8</accession>
<gene>
    <name evidence="1" type="ORF">pETSU_268</name>
</gene>
<reference evidence="1 2" key="1">
    <citation type="submission" date="2019-03" db="EMBL/GenBank/DDBJ databases">
        <authorList>
            <person name="Kim S.G."/>
            <person name="Park S.C."/>
        </authorList>
    </citation>
    <scope>NUCLEOTIDE SEQUENCE [LARGE SCALE GENOMIC DNA]</scope>
</reference>
<sequence>MINNDTVMKCVNDAAAVFHKRQAGLSAVEKQYADNGTLVTCTLTGYHSSRKNQVIEVKLNDAVIDRVIIANLRMKHKCNFRHIYDVRTRTSGM</sequence>
<evidence type="ECO:0000313" key="1">
    <source>
        <dbReference type="EMBL" id="QBZ70849.1"/>
    </source>
</evidence>
<keyword evidence="2" id="KW-1185">Reference proteome</keyword>